<dbReference type="Proteomes" id="UP000663879">
    <property type="component" value="Unassembled WGS sequence"/>
</dbReference>
<evidence type="ECO:0000313" key="6">
    <source>
        <dbReference type="Proteomes" id="UP000663879"/>
    </source>
</evidence>
<feature type="domain" description="FLYWCH-type" evidence="4">
    <location>
        <begin position="27"/>
        <end position="109"/>
    </location>
</feature>
<dbReference type="GO" id="GO:0008270">
    <property type="term" value="F:zinc ion binding"/>
    <property type="evidence" value="ECO:0007669"/>
    <property type="project" value="UniProtKB-KW"/>
</dbReference>
<comment type="caution">
    <text evidence="5">The sequence shown here is derived from an EMBL/GenBank/DDBJ whole genome shotgun (WGS) entry which is preliminary data.</text>
</comment>
<keyword evidence="1" id="KW-0479">Metal-binding</keyword>
<gene>
    <name evidence="5" type="ORF">OXX778_LOCUS18565</name>
</gene>
<evidence type="ECO:0000313" key="5">
    <source>
        <dbReference type="EMBL" id="CAF1045519.1"/>
    </source>
</evidence>
<protein>
    <recommendedName>
        <fullName evidence="4">FLYWCH-type domain-containing protein</fullName>
    </recommendedName>
</protein>
<evidence type="ECO:0000259" key="4">
    <source>
        <dbReference type="Pfam" id="PF04500"/>
    </source>
</evidence>
<proteinExistence type="predicted"/>
<keyword evidence="2" id="KW-0863">Zinc-finger</keyword>
<dbReference type="InterPro" id="IPR007588">
    <property type="entry name" value="Znf_FLYWCH"/>
</dbReference>
<dbReference type="Gene3D" id="2.20.25.240">
    <property type="match status" value="1"/>
</dbReference>
<accession>A0A814K2X5</accession>
<reference evidence="5" key="1">
    <citation type="submission" date="2021-02" db="EMBL/GenBank/DDBJ databases">
        <authorList>
            <person name="Nowell W R."/>
        </authorList>
    </citation>
    <scope>NUCLEOTIDE SEQUENCE</scope>
    <source>
        <strain evidence="5">Ploen Becks lab</strain>
    </source>
</reference>
<keyword evidence="3" id="KW-0862">Zinc</keyword>
<evidence type="ECO:0000256" key="2">
    <source>
        <dbReference type="ARBA" id="ARBA00022771"/>
    </source>
</evidence>
<name>A0A814K2X5_9BILA</name>
<organism evidence="5 6">
    <name type="scientific">Brachionus calyciflorus</name>
    <dbReference type="NCBI Taxonomy" id="104777"/>
    <lineage>
        <taxon>Eukaryota</taxon>
        <taxon>Metazoa</taxon>
        <taxon>Spiralia</taxon>
        <taxon>Gnathifera</taxon>
        <taxon>Rotifera</taxon>
        <taxon>Eurotatoria</taxon>
        <taxon>Monogononta</taxon>
        <taxon>Pseudotrocha</taxon>
        <taxon>Ploima</taxon>
        <taxon>Brachionidae</taxon>
        <taxon>Brachionus</taxon>
    </lineage>
</organism>
<dbReference type="AlphaFoldDB" id="A0A814K2X5"/>
<sequence>MLTSKWDRFVDRDLRDLIENPDLQLSFVPSNRVGPKLCFQGYYYTIDKNLNVEKPKSFSFEGKFYANGGNVINWKCENTNDTKTTVKCIGRVHTISFNCFGEYRREHNHLPNHEKKYCILVNAECKSQAKLTNYDPNFILKKAQVKIPEVAASQMLRPEAIRQTIRRVRITIYGQLTNPGTYINLYVYRQKVLLGRFWKR</sequence>
<evidence type="ECO:0000256" key="3">
    <source>
        <dbReference type="ARBA" id="ARBA00022833"/>
    </source>
</evidence>
<dbReference type="EMBL" id="CAJNOC010005201">
    <property type="protein sequence ID" value="CAF1045519.1"/>
    <property type="molecule type" value="Genomic_DNA"/>
</dbReference>
<dbReference type="Pfam" id="PF04500">
    <property type="entry name" value="FLYWCH"/>
    <property type="match status" value="1"/>
</dbReference>
<keyword evidence="6" id="KW-1185">Reference proteome</keyword>
<evidence type="ECO:0000256" key="1">
    <source>
        <dbReference type="ARBA" id="ARBA00022723"/>
    </source>
</evidence>